<dbReference type="GO" id="GO:1990904">
    <property type="term" value="C:ribonucleoprotein complex"/>
    <property type="evidence" value="ECO:0007669"/>
    <property type="project" value="UniProtKB-KW"/>
</dbReference>
<reference evidence="13 14" key="1">
    <citation type="submission" date="2023-03" db="EMBL/GenBank/DDBJ databases">
        <title>Mating type loci evolution in Malassezia.</title>
        <authorList>
            <person name="Coelho M.A."/>
        </authorList>
    </citation>
    <scope>NUCLEOTIDE SEQUENCE [LARGE SCALE GENOMIC DNA]</scope>
    <source>
        <strain evidence="13 14">CBS 9725</strain>
    </source>
</reference>
<sequence length="161" mass="17418">MEVDPVGGTAPSSIMEAQDILANIAFTTSGALVDCVDKKVIVILRDGRKLIGLLRAYDQFANLLLHDTVERVYLGNRYGDIPKGLYIVRGENVVLLGEIDPEKEDKVPSSVASAIPPSAVPKLLEACSAENEAKEVWEKQRAAILRRECGFSGEGAEGDSY</sequence>
<evidence type="ECO:0000259" key="12">
    <source>
        <dbReference type="PROSITE" id="PS52002"/>
    </source>
</evidence>
<comment type="function">
    <text evidence="8">Plays a role in the degradation of histone mRNAs, the only eukaryotic mRNAs that are not polyadenylated. Probably also part of an LSm subunits-containing complex involved in the general process of mRNA degradation.</text>
</comment>
<keyword evidence="2 11" id="KW-0963">Cytoplasm</keyword>
<dbReference type="InterPro" id="IPR034104">
    <property type="entry name" value="Lsm1"/>
</dbReference>
<evidence type="ECO:0000256" key="11">
    <source>
        <dbReference type="RuleBase" id="RU365047"/>
    </source>
</evidence>
<comment type="function">
    <text evidence="11">Component of the cytoplasmic LSM1-LSM7 complex which is involved in mRNA degradation.</text>
</comment>
<protein>
    <recommendedName>
        <fullName evidence="10 11">U6 snRNA-associated Sm-like protein LSm1</fullName>
    </recommendedName>
</protein>
<evidence type="ECO:0000256" key="9">
    <source>
        <dbReference type="ARBA" id="ARBA00062159"/>
    </source>
</evidence>
<dbReference type="CDD" id="cd01728">
    <property type="entry name" value="LSm1"/>
    <property type="match status" value="1"/>
</dbReference>
<comment type="subcellular location">
    <subcellularLocation>
        <location evidence="11">Cytoplasm</location>
    </subcellularLocation>
    <subcellularLocation>
        <location evidence="11">Cytoplasm</location>
        <location evidence="11">P-body</location>
    </subcellularLocation>
</comment>
<evidence type="ECO:0000256" key="4">
    <source>
        <dbReference type="ARBA" id="ARBA00022664"/>
    </source>
</evidence>
<evidence type="ECO:0000256" key="7">
    <source>
        <dbReference type="ARBA" id="ARBA00023274"/>
    </source>
</evidence>
<dbReference type="PANTHER" id="PTHR15588">
    <property type="entry name" value="LSM1"/>
    <property type="match status" value="1"/>
</dbReference>
<dbReference type="Proteomes" id="UP001219567">
    <property type="component" value="Chromosome 1"/>
</dbReference>
<keyword evidence="5 11" id="KW-0694">RNA-binding</keyword>
<evidence type="ECO:0000256" key="2">
    <source>
        <dbReference type="ARBA" id="ARBA00022490"/>
    </source>
</evidence>
<dbReference type="PROSITE" id="PS52002">
    <property type="entry name" value="SM"/>
    <property type="match status" value="1"/>
</dbReference>
<proteinExistence type="inferred from homology"/>
<dbReference type="AlphaFoldDB" id="A0AAJ5YUJ6"/>
<feature type="domain" description="Sm" evidence="12">
    <location>
        <begin position="27"/>
        <end position="102"/>
    </location>
</feature>
<dbReference type="FunFam" id="2.30.30.100:FF:000021">
    <property type="entry name" value="U6 snRNA-associated Sm-like protein LSm1"/>
    <property type="match status" value="1"/>
</dbReference>
<dbReference type="InterPro" id="IPR044642">
    <property type="entry name" value="PTHR15588"/>
</dbReference>
<dbReference type="SMART" id="SM00651">
    <property type="entry name" value="Sm"/>
    <property type="match status" value="1"/>
</dbReference>
<dbReference type="GO" id="GO:0000290">
    <property type="term" value="P:deadenylation-dependent decapping of nuclear-transcribed mRNA"/>
    <property type="evidence" value="ECO:0007669"/>
    <property type="project" value="TreeGrafter"/>
</dbReference>
<gene>
    <name evidence="11" type="primary">LSM1</name>
    <name evidence="13" type="ORF">MYAM1_000588</name>
</gene>
<dbReference type="Pfam" id="PF01423">
    <property type="entry name" value="LSM"/>
    <property type="match status" value="1"/>
</dbReference>
<name>A0AAJ5YUJ6_9BASI</name>
<keyword evidence="7 11" id="KW-0687">Ribonucleoprotein</keyword>
<keyword evidence="6" id="KW-0508">mRNA splicing</keyword>
<dbReference type="Gene3D" id="2.30.30.100">
    <property type="match status" value="1"/>
</dbReference>
<keyword evidence="3" id="KW-0597">Phosphoprotein</keyword>
<evidence type="ECO:0000256" key="8">
    <source>
        <dbReference type="ARBA" id="ARBA00056858"/>
    </source>
</evidence>
<dbReference type="GO" id="GO:0003729">
    <property type="term" value="F:mRNA binding"/>
    <property type="evidence" value="ECO:0007669"/>
    <property type="project" value="TreeGrafter"/>
</dbReference>
<dbReference type="GO" id="GO:0008380">
    <property type="term" value="P:RNA splicing"/>
    <property type="evidence" value="ECO:0007669"/>
    <property type="project" value="UniProtKB-KW"/>
</dbReference>
<dbReference type="GO" id="GO:0000932">
    <property type="term" value="C:P-body"/>
    <property type="evidence" value="ECO:0007669"/>
    <property type="project" value="UniProtKB-SubCell"/>
</dbReference>
<comment type="subunit">
    <text evidence="9">Interacts with SLBP; interaction with SLBP occurs when histone mRNA is being rapidly degraded during the S phase. LSm subunits form a heteromer with a donut shape.</text>
</comment>
<accession>A0AAJ5YUJ6</accession>
<evidence type="ECO:0000256" key="5">
    <source>
        <dbReference type="ARBA" id="ARBA00022884"/>
    </source>
</evidence>
<dbReference type="EMBL" id="CP119943">
    <property type="protein sequence ID" value="WFC97867.1"/>
    <property type="molecule type" value="Genomic_DNA"/>
</dbReference>
<dbReference type="GO" id="GO:0006397">
    <property type="term" value="P:mRNA processing"/>
    <property type="evidence" value="ECO:0007669"/>
    <property type="project" value="UniProtKB-UniRule"/>
</dbReference>
<evidence type="ECO:0000256" key="6">
    <source>
        <dbReference type="ARBA" id="ARBA00023187"/>
    </source>
</evidence>
<dbReference type="InterPro" id="IPR010920">
    <property type="entry name" value="LSM_dom_sf"/>
</dbReference>
<evidence type="ECO:0000313" key="13">
    <source>
        <dbReference type="EMBL" id="WFC97867.1"/>
    </source>
</evidence>
<dbReference type="InterPro" id="IPR047575">
    <property type="entry name" value="Sm"/>
</dbReference>
<keyword evidence="4 11" id="KW-0507">mRNA processing</keyword>
<comment type="similarity">
    <text evidence="1 11">Belongs to the snRNP Sm proteins family.</text>
</comment>
<dbReference type="SUPFAM" id="SSF50182">
    <property type="entry name" value="Sm-like ribonucleoproteins"/>
    <property type="match status" value="1"/>
</dbReference>
<evidence type="ECO:0000256" key="3">
    <source>
        <dbReference type="ARBA" id="ARBA00022553"/>
    </source>
</evidence>
<dbReference type="GO" id="GO:1990726">
    <property type="term" value="C:Lsm1-7-Pat1 complex"/>
    <property type="evidence" value="ECO:0007669"/>
    <property type="project" value="TreeGrafter"/>
</dbReference>
<dbReference type="InterPro" id="IPR001163">
    <property type="entry name" value="Sm_dom_euk/arc"/>
</dbReference>
<keyword evidence="14" id="KW-1185">Reference proteome</keyword>
<organism evidence="13 14">
    <name type="scientific">Malassezia yamatoensis</name>
    <dbReference type="NCBI Taxonomy" id="253288"/>
    <lineage>
        <taxon>Eukaryota</taxon>
        <taxon>Fungi</taxon>
        <taxon>Dikarya</taxon>
        <taxon>Basidiomycota</taxon>
        <taxon>Ustilaginomycotina</taxon>
        <taxon>Malasseziomycetes</taxon>
        <taxon>Malasseziales</taxon>
        <taxon>Malasseziaceae</taxon>
        <taxon>Malassezia</taxon>
    </lineage>
</organism>
<evidence type="ECO:0000256" key="1">
    <source>
        <dbReference type="ARBA" id="ARBA00006850"/>
    </source>
</evidence>
<evidence type="ECO:0000256" key="10">
    <source>
        <dbReference type="ARBA" id="ARBA00067756"/>
    </source>
</evidence>
<comment type="subunit">
    <text evidence="11">Component of the heptameric LSM1-LSM7 complex that forms a seven-membered ring structure with a donut shape.</text>
</comment>
<evidence type="ECO:0000313" key="14">
    <source>
        <dbReference type="Proteomes" id="UP001219567"/>
    </source>
</evidence>
<dbReference type="PANTHER" id="PTHR15588:SF8">
    <property type="entry name" value="U6 SNRNA-ASSOCIATED SM-LIKE PROTEIN LSM1"/>
    <property type="match status" value="1"/>
</dbReference>